<protein>
    <submittedName>
        <fullName evidence="1">Uncharacterized protein</fullName>
    </submittedName>
</protein>
<dbReference type="EnsemblMetazoa" id="AMEC004018-RA">
    <property type="protein sequence ID" value="AMEC004018-PA"/>
    <property type="gene ID" value="AMEC004018"/>
</dbReference>
<keyword evidence="2" id="KW-1185">Reference proteome</keyword>
<name>A0A182TKL5_9DIPT</name>
<dbReference type="VEuPathDB" id="VectorBase:AMEC004018"/>
<dbReference type="AlphaFoldDB" id="A0A182TKL5"/>
<sequence length="229" mass="24785">MYSRTDPIDRECQTAAAVRAQCSARQLVYRFTLDRMTGHYFAPDEEATVASRLSLSSAPPRFERLSRTAAGRAGLALGDSLVSRSMRPPFQRSTECSSSGVMRLSIVNDRFGRSGVRVVPATSVVSPPLLEMGDSGPATPGRGECGSSVGEWSMLAGCRMAGSGSIVVAAVGQYASAEFWARNIRLMLASAASSSFRMSLSVLCSLKRFRRRSRLPFSNISNAWGWRAQ</sequence>
<reference evidence="1" key="2">
    <citation type="submission" date="2020-05" db="UniProtKB">
        <authorList>
            <consortium name="EnsemblMetazoa"/>
        </authorList>
    </citation>
    <scope>IDENTIFICATION</scope>
    <source>
        <strain evidence="1">CM1001059</strain>
    </source>
</reference>
<evidence type="ECO:0000313" key="2">
    <source>
        <dbReference type="Proteomes" id="UP000075902"/>
    </source>
</evidence>
<accession>A0A182TKL5</accession>
<organism evidence="1 2">
    <name type="scientific">Anopheles melas</name>
    <dbReference type="NCBI Taxonomy" id="34690"/>
    <lineage>
        <taxon>Eukaryota</taxon>
        <taxon>Metazoa</taxon>
        <taxon>Ecdysozoa</taxon>
        <taxon>Arthropoda</taxon>
        <taxon>Hexapoda</taxon>
        <taxon>Insecta</taxon>
        <taxon>Pterygota</taxon>
        <taxon>Neoptera</taxon>
        <taxon>Endopterygota</taxon>
        <taxon>Diptera</taxon>
        <taxon>Nematocera</taxon>
        <taxon>Culicoidea</taxon>
        <taxon>Culicidae</taxon>
        <taxon>Anophelinae</taxon>
        <taxon>Anopheles</taxon>
    </lineage>
</organism>
<dbReference type="Proteomes" id="UP000075902">
    <property type="component" value="Unassembled WGS sequence"/>
</dbReference>
<proteinExistence type="predicted"/>
<evidence type="ECO:0000313" key="1">
    <source>
        <dbReference type="EnsemblMetazoa" id="AMEC004018-PA"/>
    </source>
</evidence>
<reference evidence="2" key="1">
    <citation type="submission" date="2014-01" db="EMBL/GenBank/DDBJ databases">
        <title>The Genome Sequence of Anopheles melas CM1001059_A (V2).</title>
        <authorList>
            <consortium name="The Broad Institute Genomics Platform"/>
            <person name="Neafsey D.E."/>
            <person name="Besansky N."/>
            <person name="Howell P."/>
            <person name="Walton C."/>
            <person name="Young S.K."/>
            <person name="Zeng Q."/>
            <person name="Gargeya S."/>
            <person name="Fitzgerald M."/>
            <person name="Haas B."/>
            <person name="Abouelleil A."/>
            <person name="Allen A.W."/>
            <person name="Alvarado L."/>
            <person name="Arachchi H.M."/>
            <person name="Berlin A.M."/>
            <person name="Chapman S.B."/>
            <person name="Gainer-Dewar J."/>
            <person name="Goldberg J."/>
            <person name="Griggs A."/>
            <person name="Gujja S."/>
            <person name="Hansen M."/>
            <person name="Howarth C."/>
            <person name="Imamovic A."/>
            <person name="Ireland A."/>
            <person name="Larimer J."/>
            <person name="McCowan C."/>
            <person name="Murphy C."/>
            <person name="Pearson M."/>
            <person name="Poon T.W."/>
            <person name="Priest M."/>
            <person name="Roberts A."/>
            <person name="Saif S."/>
            <person name="Shea T."/>
            <person name="Sisk P."/>
            <person name="Sykes S."/>
            <person name="Wortman J."/>
            <person name="Nusbaum C."/>
            <person name="Birren B."/>
        </authorList>
    </citation>
    <scope>NUCLEOTIDE SEQUENCE [LARGE SCALE GENOMIC DNA]</scope>
    <source>
        <strain evidence="2">CM1001059</strain>
    </source>
</reference>